<dbReference type="EMBL" id="MLHH01000017">
    <property type="protein sequence ID" value="OOF36001.1"/>
    <property type="molecule type" value="Genomic_DNA"/>
</dbReference>
<dbReference type="InterPro" id="IPR003593">
    <property type="entry name" value="AAA+_ATPase"/>
</dbReference>
<dbReference type="STRING" id="1908258.BKK48_07755"/>
<reference evidence="10 11" key="1">
    <citation type="submission" date="2016-10" db="EMBL/GenBank/DDBJ databases">
        <title>Rodentibacter gen. nov. and new species.</title>
        <authorList>
            <person name="Christensen H."/>
        </authorList>
    </citation>
    <scope>NUCLEOTIDE SEQUENCE [LARGE SCALE GENOMIC DNA]</scope>
    <source>
        <strain evidence="10 11">Ac69</strain>
    </source>
</reference>
<evidence type="ECO:0000313" key="10">
    <source>
        <dbReference type="EMBL" id="OOF36001.1"/>
    </source>
</evidence>
<keyword evidence="6" id="KW-0547">Nucleotide-binding</keyword>
<dbReference type="OrthoDB" id="9784450at2"/>
<dbReference type="InterPro" id="IPR050319">
    <property type="entry name" value="ABC_transp_ATP-bind"/>
</dbReference>
<dbReference type="SUPFAM" id="SSF52540">
    <property type="entry name" value="P-loop containing nucleoside triphosphate hydrolases"/>
    <property type="match status" value="1"/>
</dbReference>
<keyword evidence="3" id="KW-0813">Transport</keyword>
<proteinExistence type="inferred from homology"/>
<dbReference type="InterPro" id="IPR003439">
    <property type="entry name" value="ABC_transporter-like_ATP-bd"/>
</dbReference>
<keyword evidence="5" id="KW-0997">Cell inner membrane</keyword>
<organism evidence="10 11">
    <name type="scientific">Rodentibacter heidelbergensis</name>
    <dbReference type="NCBI Taxonomy" id="1908258"/>
    <lineage>
        <taxon>Bacteria</taxon>
        <taxon>Pseudomonadati</taxon>
        <taxon>Pseudomonadota</taxon>
        <taxon>Gammaproteobacteria</taxon>
        <taxon>Pasteurellales</taxon>
        <taxon>Pasteurellaceae</taxon>
        <taxon>Rodentibacter</taxon>
    </lineage>
</organism>
<evidence type="ECO:0000256" key="1">
    <source>
        <dbReference type="ARBA" id="ARBA00004417"/>
    </source>
</evidence>
<evidence type="ECO:0000256" key="8">
    <source>
        <dbReference type="ARBA" id="ARBA00023136"/>
    </source>
</evidence>
<dbReference type="CDD" id="cd03257">
    <property type="entry name" value="ABC_NikE_OppD_transporters"/>
    <property type="match status" value="1"/>
</dbReference>
<evidence type="ECO:0000256" key="7">
    <source>
        <dbReference type="ARBA" id="ARBA00022840"/>
    </source>
</evidence>
<comment type="similarity">
    <text evidence="2">Belongs to the ABC transporter superfamily.</text>
</comment>
<dbReference type="PANTHER" id="PTHR43776">
    <property type="entry name" value="TRANSPORT ATP-BINDING PROTEIN"/>
    <property type="match status" value="1"/>
</dbReference>
<accession>A0A1V3I8E8</accession>
<dbReference type="GO" id="GO:0005524">
    <property type="term" value="F:ATP binding"/>
    <property type="evidence" value="ECO:0007669"/>
    <property type="project" value="UniProtKB-KW"/>
</dbReference>
<dbReference type="GO" id="GO:0016887">
    <property type="term" value="F:ATP hydrolysis activity"/>
    <property type="evidence" value="ECO:0007669"/>
    <property type="project" value="InterPro"/>
</dbReference>
<gene>
    <name evidence="10" type="ORF">BKK48_07755</name>
</gene>
<dbReference type="RefSeq" id="WP_077427557.1">
    <property type="nucleotide sequence ID" value="NZ_MLHH01000017.1"/>
</dbReference>
<evidence type="ECO:0000256" key="5">
    <source>
        <dbReference type="ARBA" id="ARBA00022519"/>
    </source>
</evidence>
<sequence length="269" mass="30425">MPLLEVIDLCKTFDGPARWFGSRSFNAVENVSFNLERKQTLAIIGKNGSGKSTLVKMIAGMIEPTSGEIKFNHERLDFDNSRYRTQHIRMVFQDANSAFNPRQNIGQTLDAPLRLATDWDEEKRNQKIFETLSMVGLYPDYTNLKIKNLSVSQKQRVAIARAIILEPEIIIVDDALGSLDASVRIQLLNLTLALQERLGIAYIYVGQDLGVIKHLADNVLVMDQGKIIEYGSPKDLFCTPQTTVTKRLVESHFGKLLDESAWLQQNRED</sequence>
<dbReference type="PANTHER" id="PTHR43776:SF4">
    <property type="entry name" value="PUTRESCINE EXPORT SYSTEM ATP-BINDING PROTEIN SAPF"/>
    <property type="match status" value="1"/>
</dbReference>
<dbReference type="Proteomes" id="UP000189437">
    <property type="component" value="Unassembled WGS sequence"/>
</dbReference>
<evidence type="ECO:0000256" key="6">
    <source>
        <dbReference type="ARBA" id="ARBA00022741"/>
    </source>
</evidence>
<dbReference type="PROSITE" id="PS50893">
    <property type="entry name" value="ABC_TRANSPORTER_2"/>
    <property type="match status" value="1"/>
</dbReference>
<evidence type="ECO:0000256" key="4">
    <source>
        <dbReference type="ARBA" id="ARBA00022475"/>
    </source>
</evidence>
<keyword evidence="8" id="KW-0472">Membrane</keyword>
<feature type="domain" description="ABC transporter" evidence="9">
    <location>
        <begin position="4"/>
        <end position="249"/>
    </location>
</feature>
<protein>
    <submittedName>
        <fullName evidence="10">Peptide ABC transporter ATP-binding protein</fullName>
    </submittedName>
</protein>
<keyword evidence="7 10" id="KW-0067">ATP-binding</keyword>
<dbReference type="GO" id="GO:0055085">
    <property type="term" value="P:transmembrane transport"/>
    <property type="evidence" value="ECO:0007669"/>
    <property type="project" value="UniProtKB-ARBA"/>
</dbReference>
<evidence type="ECO:0000256" key="3">
    <source>
        <dbReference type="ARBA" id="ARBA00022448"/>
    </source>
</evidence>
<dbReference type="InterPro" id="IPR027417">
    <property type="entry name" value="P-loop_NTPase"/>
</dbReference>
<evidence type="ECO:0000256" key="2">
    <source>
        <dbReference type="ARBA" id="ARBA00005417"/>
    </source>
</evidence>
<evidence type="ECO:0000313" key="11">
    <source>
        <dbReference type="Proteomes" id="UP000189437"/>
    </source>
</evidence>
<dbReference type="Gene3D" id="3.40.50.300">
    <property type="entry name" value="P-loop containing nucleotide triphosphate hydrolases"/>
    <property type="match status" value="1"/>
</dbReference>
<comment type="subcellular location">
    <subcellularLocation>
        <location evidence="1">Cell inner membrane</location>
        <topology evidence="1">Peripheral membrane protein</topology>
    </subcellularLocation>
</comment>
<keyword evidence="11" id="KW-1185">Reference proteome</keyword>
<dbReference type="Pfam" id="PF00005">
    <property type="entry name" value="ABC_tran"/>
    <property type="match status" value="1"/>
</dbReference>
<keyword evidence="4" id="KW-1003">Cell membrane</keyword>
<dbReference type="SMART" id="SM00382">
    <property type="entry name" value="AAA"/>
    <property type="match status" value="1"/>
</dbReference>
<name>A0A1V3I8E8_9PAST</name>
<comment type="caution">
    <text evidence="10">The sequence shown here is derived from an EMBL/GenBank/DDBJ whole genome shotgun (WGS) entry which is preliminary data.</text>
</comment>
<dbReference type="AlphaFoldDB" id="A0A1V3I8E8"/>
<dbReference type="GO" id="GO:0005886">
    <property type="term" value="C:plasma membrane"/>
    <property type="evidence" value="ECO:0007669"/>
    <property type="project" value="UniProtKB-SubCell"/>
</dbReference>
<evidence type="ECO:0000259" key="9">
    <source>
        <dbReference type="PROSITE" id="PS50893"/>
    </source>
</evidence>